<organism evidence="2 3">
    <name type="scientific">Cuscuta australis</name>
    <dbReference type="NCBI Taxonomy" id="267555"/>
    <lineage>
        <taxon>Eukaryota</taxon>
        <taxon>Viridiplantae</taxon>
        <taxon>Streptophyta</taxon>
        <taxon>Embryophyta</taxon>
        <taxon>Tracheophyta</taxon>
        <taxon>Spermatophyta</taxon>
        <taxon>Magnoliopsida</taxon>
        <taxon>eudicotyledons</taxon>
        <taxon>Gunneridae</taxon>
        <taxon>Pentapetalae</taxon>
        <taxon>asterids</taxon>
        <taxon>lamiids</taxon>
        <taxon>Solanales</taxon>
        <taxon>Convolvulaceae</taxon>
        <taxon>Cuscuteae</taxon>
        <taxon>Cuscuta</taxon>
        <taxon>Cuscuta subgen. Grammica</taxon>
        <taxon>Cuscuta sect. Cleistogrammica</taxon>
    </lineage>
</organism>
<gene>
    <name evidence="2" type="ORF">DM860_014586</name>
</gene>
<evidence type="ECO:0000313" key="3">
    <source>
        <dbReference type="Proteomes" id="UP000249390"/>
    </source>
</evidence>
<proteinExistence type="predicted"/>
<accession>A0A328DIA1</accession>
<keyword evidence="1" id="KW-1133">Transmembrane helix</keyword>
<evidence type="ECO:0000256" key="1">
    <source>
        <dbReference type="SAM" id="Phobius"/>
    </source>
</evidence>
<dbReference type="AlphaFoldDB" id="A0A328DIA1"/>
<sequence length="111" mass="12345">MQILMNPEMTVNQYADNNSGGWLARFDFGNSTGLRTKDLEDLVEDLVSIVDASFVIDLRASIKHFKATGANPLRTSKLPIFIIALIGLLFFNMESLGAVMIFFTGKDDWLA</sequence>
<dbReference type="Proteomes" id="UP000249390">
    <property type="component" value="Unassembled WGS sequence"/>
</dbReference>
<keyword evidence="1" id="KW-0812">Transmembrane</keyword>
<protein>
    <submittedName>
        <fullName evidence="2">Uncharacterized protein</fullName>
    </submittedName>
</protein>
<keyword evidence="3" id="KW-1185">Reference proteome</keyword>
<dbReference type="EMBL" id="NQVE01000135">
    <property type="protein sequence ID" value="RAL45176.1"/>
    <property type="molecule type" value="Genomic_DNA"/>
</dbReference>
<evidence type="ECO:0000313" key="2">
    <source>
        <dbReference type="EMBL" id="RAL45176.1"/>
    </source>
</evidence>
<name>A0A328DIA1_9ASTE</name>
<feature type="transmembrane region" description="Helical" evidence="1">
    <location>
        <begin position="80"/>
        <end position="103"/>
    </location>
</feature>
<comment type="caution">
    <text evidence="2">The sequence shown here is derived from an EMBL/GenBank/DDBJ whole genome shotgun (WGS) entry which is preliminary data.</text>
</comment>
<keyword evidence="1" id="KW-0472">Membrane</keyword>
<reference evidence="2 3" key="1">
    <citation type="submission" date="2018-06" db="EMBL/GenBank/DDBJ databases">
        <title>The Genome of Cuscuta australis (Dodder) Provides Insight into the Evolution of Plant Parasitism.</title>
        <authorList>
            <person name="Liu H."/>
        </authorList>
    </citation>
    <scope>NUCLEOTIDE SEQUENCE [LARGE SCALE GENOMIC DNA]</scope>
    <source>
        <strain evidence="3">cv. Yunnan</strain>
        <tissue evidence="2">Vines</tissue>
    </source>
</reference>